<keyword evidence="1" id="KW-0195">Cyclin</keyword>
<gene>
    <name evidence="4" type="ORF">SmJEL517_g02173</name>
</gene>
<evidence type="ECO:0000259" key="3">
    <source>
        <dbReference type="SMART" id="SM00385"/>
    </source>
</evidence>
<protein>
    <recommendedName>
        <fullName evidence="3">Cyclin-like domain-containing protein</fullName>
    </recommendedName>
</protein>
<dbReference type="GO" id="GO:0000307">
    <property type="term" value="C:cyclin-dependent protein kinase holoenzyme complex"/>
    <property type="evidence" value="ECO:0007669"/>
    <property type="project" value="TreeGrafter"/>
</dbReference>
<dbReference type="RefSeq" id="XP_031025968.1">
    <property type="nucleotide sequence ID" value="XM_031168101.1"/>
</dbReference>
<feature type="compositionally biased region" description="Low complexity" evidence="2">
    <location>
        <begin position="71"/>
        <end position="82"/>
    </location>
</feature>
<dbReference type="PANTHER" id="PTHR15615:SF108">
    <property type="entry name" value="PROTEIN CNPPD1"/>
    <property type="match status" value="1"/>
</dbReference>
<dbReference type="CDD" id="cd20557">
    <property type="entry name" value="CYCLIN_ScPCL1-like"/>
    <property type="match status" value="1"/>
</dbReference>
<sequence length="460" mass="51151">MGVGMKQDSSGASSSMQSLTASLVGLPLFGQFQRKRSPKDSVRSRESSNSSNRSQRSPRNQFDYKRPSPPNTRSTSSASSKAPQDKRSTAIDMPTSHRYSSVATNDPSIHSSRHMDAGMAHKLAKSVSSGALDIQSYAVGAHHGGGMVKAVSREKLPMYAGGIQAMDMAPAAWTVASKIQDDDARMVHLPMINTRIPKVVEKMLPSPSPRRDKRLEVDLIQYAEVYVESLFACDTTGTQPQQSAPPSYPPLASFLQSVMQRTRASLTTLVTSLFYLRRLKELHPVCRGSHGSAHRLALTALVVASKYLHDDTYDNKAWAQVSQGLFKTEEVNQMESELLHFLQYKLYVANSEWEAFSAEIGYGMETSIRSLRSDYKTSSPGTKRRFSEELSIYDREQFEMYEERKRKEAAMKAAAESQKASVALAAERSEMRRTAYGTAASHPQQIPQQHHDRGGFQLRN</sequence>
<evidence type="ECO:0000313" key="4">
    <source>
        <dbReference type="EMBL" id="TPX35495.1"/>
    </source>
</evidence>
<dbReference type="GO" id="GO:0005634">
    <property type="term" value="C:nucleus"/>
    <property type="evidence" value="ECO:0007669"/>
    <property type="project" value="TreeGrafter"/>
</dbReference>
<dbReference type="Proteomes" id="UP000319731">
    <property type="component" value="Unassembled WGS sequence"/>
</dbReference>
<dbReference type="EMBL" id="QEAO01000008">
    <property type="protein sequence ID" value="TPX35495.1"/>
    <property type="molecule type" value="Genomic_DNA"/>
</dbReference>
<dbReference type="GO" id="GO:0016538">
    <property type="term" value="F:cyclin-dependent protein serine/threonine kinase regulator activity"/>
    <property type="evidence" value="ECO:0007669"/>
    <property type="project" value="TreeGrafter"/>
</dbReference>
<feature type="compositionally biased region" description="Polar residues" evidence="2">
    <location>
        <begin position="97"/>
        <end position="110"/>
    </location>
</feature>
<dbReference type="InterPro" id="IPR013922">
    <property type="entry name" value="Cyclin_PHO80-like"/>
</dbReference>
<dbReference type="STRING" id="1806994.A0A507CD63"/>
<dbReference type="SUPFAM" id="SSF47954">
    <property type="entry name" value="Cyclin-like"/>
    <property type="match status" value="1"/>
</dbReference>
<dbReference type="InterPro" id="IPR013763">
    <property type="entry name" value="Cyclin-like_dom"/>
</dbReference>
<feature type="compositionally biased region" description="Low complexity" evidence="2">
    <location>
        <begin position="47"/>
        <end position="60"/>
    </location>
</feature>
<comment type="caution">
    <text evidence="4">The sequence shown here is derived from an EMBL/GenBank/DDBJ whole genome shotgun (WGS) entry which is preliminary data.</text>
</comment>
<dbReference type="SMART" id="SM00385">
    <property type="entry name" value="CYCLIN"/>
    <property type="match status" value="1"/>
</dbReference>
<comment type="similarity">
    <text evidence="1">Belongs to the cyclin family.</text>
</comment>
<dbReference type="Gene3D" id="1.10.472.10">
    <property type="entry name" value="Cyclin-like"/>
    <property type="match status" value="1"/>
</dbReference>
<dbReference type="Pfam" id="PF00134">
    <property type="entry name" value="Cyclin_N"/>
    <property type="match status" value="1"/>
</dbReference>
<reference evidence="4 5" key="1">
    <citation type="journal article" date="2019" name="Sci. Rep.">
        <title>Comparative genomics of chytrid fungi reveal insights into the obligate biotrophic and pathogenic lifestyle of Synchytrium endobioticum.</title>
        <authorList>
            <person name="van de Vossenberg B.T.L.H."/>
            <person name="Warris S."/>
            <person name="Nguyen H.D.T."/>
            <person name="van Gent-Pelzer M.P.E."/>
            <person name="Joly D.L."/>
            <person name="van de Geest H.C."/>
            <person name="Bonants P.J.M."/>
            <person name="Smith D.S."/>
            <person name="Levesque C.A."/>
            <person name="van der Lee T.A.J."/>
        </authorList>
    </citation>
    <scope>NUCLEOTIDE SEQUENCE [LARGE SCALE GENOMIC DNA]</scope>
    <source>
        <strain evidence="4 5">JEL517</strain>
    </source>
</reference>
<evidence type="ECO:0000256" key="2">
    <source>
        <dbReference type="SAM" id="MobiDB-lite"/>
    </source>
</evidence>
<name>A0A507CD63_9FUNG</name>
<feature type="region of interest" description="Disordered" evidence="2">
    <location>
        <begin position="27"/>
        <end position="116"/>
    </location>
</feature>
<keyword evidence="5" id="KW-1185">Reference proteome</keyword>
<evidence type="ECO:0000313" key="5">
    <source>
        <dbReference type="Proteomes" id="UP000319731"/>
    </source>
</evidence>
<dbReference type="AlphaFoldDB" id="A0A507CD63"/>
<dbReference type="GeneID" id="42003398"/>
<dbReference type="OrthoDB" id="10250320at2759"/>
<proteinExistence type="inferred from homology"/>
<evidence type="ECO:0000256" key="1">
    <source>
        <dbReference type="RuleBase" id="RU000383"/>
    </source>
</evidence>
<feature type="domain" description="Cyclin-like" evidence="3">
    <location>
        <begin position="253"/>
        <end position="340"/>
    </location>
</feature>
<dbReference type="InterPro" id="IPR006671">
    <property type="entry name" value="Cyclin_N"/>
</dbReference>
<accession>A0A507CD63</accession>
<dbReference type="InterPro" id="IPR036915">
    <property type="entry name" value="Cyclin-like_sf"/>
</dbReference>
<feature type="region of interest" description="Disordered" evidence="2">
    <location>
        <begin position="433"/>
        <end position="460"/>
    </location>
</feature>
<dbReference type="GO" id="GO:0019901">
    <property type="term" value="F:protein kinase binding"/>
    <property type="evidence" value="ECO:0007669"/>
    <property type="project" value="InterPro"/>
</dbReference>
<dbReference type="PANTHER" id="PTHR15615">
    <property type="match status" value="1"/>
</dbReference>
<organism evidence="4 5">
    <name type="scientific">Synchytrium microbalum</name>
    <dbReference type="NCBI Taxonomy" id="1806994"/>
    <lineage>
        <taxon>Eukaryota</taxon>
        <taxon>Fungi</taxon>
        <taxon>Fungi incertae sedis</taxon>
        <taxon>Chytridiomycota</taxon>
        <taxon>Chytridiomycota incertae sedis</taxon>
        <taxon>Chytridiomycetes</taxon>
        <taxon>Synchytriales</taxon>
        <taxon>Synchytriaceae</taxon>
        <taxon>Synchytrium</taxon>
    </lineage>
</organism>